<sequence>MVAARDWDTSVIESAHHEASNLASSWDISPMSHSQPPPEQRGYGYPQAPTPPGWPGYPPTPPQAGDTKRKTIGIAVGALIVVGAIAGGFALFGGGGDGSETVPDDGKRYKLTAPDTVLGEYKVWGDSAQGQDRGSDQALLLGVSNGRQVINNWSTLDTTDPDSDFDNNKSIVFVGFYGDVDDPEKAVDAYFDIAQQGSLTSESIGSKEKQSPAGFKHGIMKCQYRKADAEPGQPDTTPLCVWGDHSSVGVVIVVDATKEKLSLEEGARIAADLRNETRVEIK</sequence>
<protein>
    <recommendedName>
        <fullName evidence="5">Serine/threonine protein kinase</fullName>
    </recommendedName>
</protein>
<keyword evidence="2" id="KW-0812">Transmembrane</keyword>
<reference evidence="3" key="1">
    <citation type="submission" date="2024-05" db="EMBL/GenBank/DDBJ databases">
        <title>30 novel species of actinomycetes from the DSMZ collection.</title>
        <authorList>
            <person name="Nouioui I."/>
        </authorList>
    </citation>
    <scope>NUCLEOTIDE SEQUENCE</scope>
    <source>
        <strain evidence="3">DSM 41529</strain>
    </source>
</reference>
<evidence type="ECO:0000313" key="3">
    <source>
        <dbReference type="EMBL" id="MDT0542395.1"/>
    </source>
</evidence>
<feature type="compositionally biased region" description="Pro residues" evidence="1">
    <location>
        <begin position="48"/>
        <end position="62"/>
    </location>
</feature>
<proteinExistence type="predicted"/>
<name>A0ABU2XB97_9ACTN</name>
<accession>A0ABU2XB97</accession>
<organism evidence="3 4">
    <name type="scientific">Streptomyces lonegramiae</name>
    <dbReference type="NCBI Taxonomy" id="3075524"/>
    <lineage>
        <taxon>Bacteria</taxon>
        <taxon>Bacillati</taxon>
        <taxon>Actinomycetota</taxon>
        <taxon>Actinomycetes</taxon>
        <taxon>Kitasatosporales</taxon>
        <taxon>Streptomycetaceae</taxon>
        <taxon>Streptomyces</taxon>
    </lineage>
</organism>
<feature type="compositionally biased region" description="Polar residues" evidence="1">
    <location>
        <begin position="22"/>
        <end position="34"/>
    </location>
</feature>
<evidence type="ECO:0008006" key="5">
    <source>
        <dbReference type="Google" id="ProtNLM"/>
    </source>
</evidence>
<keyword evidence="2" id="KW-0472">Membrane</keyword>
<feature type="transmembrane region" description="Helical" evidence="2">
    <location>
        <begin position="72"/>
        <end position="92"/>
    </location>
</feature>
<dbReference type="Proteomes" id="UP001180754">
    <property type="component" value="Unassembled WGS sequence"/>
</dbReference>
<comment type="caution">
    <text evidence="3">The sequence shown here is derived from an EMBL/GenBank/DDBJ whole genome shotgun (WGS) entry which is preliminary data.</text>
</comment>
<keyword evidence="2" id="KW-1133">Transmembrane helix</keyword>
<gene>
    <name evidence="3" type="ORF">RND15_06655</name>
</gene>
<keyword evidence="4" id="KW-1185">Reference proteome</keyword>
<evidence type="ECO:0000256" key="1">
    <source>
        <dbReference type="SAM" id="MobiDB-lite"/>
    </source>
</evidence>
<evidence type="ECO:0000256" key="2">
    <source>
        <dbReference type="SAM" id="Phobius"/>
    </source>
</evidence>
<evidence type="ECO:0000313" key="4">
    <source>
        <dbReference type="Proteomes" id="UP001180754"/>
    </source>
</evidence>
<dbReference type="RefSeq" id="WP_311722949.1">
    <property type="nucleotide sequence ID" value="NZ_JAVRFD010000002.1"/>
</dbReference>
<feature type="region of interest" description="Disordered" evidence="1">
    <location>
        <begin position="22"/>
        <end position="66"/>
    </location>
</feature>
<dbReference type="EMBL" id="JAVRFD010000002">
    <property type="protein sequence ID" value="MDT0542395.1"/>
    <property type="molecule type" value="Genomic_DNA"/>
</dbReference>